<name>A0A645IHX4_9ZZZZ</name>
<comment type="caution">
    <text evidence="1">The sequence shown here is derived from an EMBL/GenBank/DDBJ whole genome shotgun (WGS) entry which is preliminary data.</text>
</comment>
<sequence length="171" mass="18667">MFIEKASQRAQTEILAFLLDYKNNALCAKEAPPQTQLFDLSDSGDEDESDWQYSVQDGCAVIERYTGDDPFIIIPARLDGKSVVKIGSYAFCNFKALKGMIVPEGLREIGPGAFKGCANLAGAKLPRSLRHIEPSAFLGCEALVIVAPKESYPLRYARKFGIDAAETGAEK</sequence>
<dbReference type="Gene3D" id="3.80.10.10">
    <property type="entry name" value="Ribonuclease Inhibitor"/>
    <property type="match status" value="1"/>
</dbReference>
<organism evidence="1">
    <name type="scientific">bioreactor metagenome</name>
    <dbReference type="NCBI Taxonomy" id="1076179"/>
    <lineage>
        <taxon>unclassified sequences</taxon>
        <taxon>metagenomes</taxon>
        <taxon>ecological metagenomes</taxon>
    </lineage>
</organism>
<dbReference type="InterPro" id="IPR032675">
    <property type="entry name" value="LRR_dom_sf"/>
</dbReference>
<reference evidence="1" key="1">
    <citation type="submission" date="2019-08" db="EMBL/GenBank/DDBJ databases">
        <authorList>
            <person name="Kucharzyk K."/>
            <person name="Murdoch R.W."/>
            <person name="Higgins S."/>
            <person name="Loffler F."/>
        </authorList>
    </citation>
    <scope>NUCLEOTIDE SEQUENCE</scope>
</reference>
<accession>A0A645IHX4</accession>
<dbReference type="AlphaFoldDB" id="A0A645IHX4"/>
<dbReference type="Pfam" id="PF13306">
    <property type="entry name" value="LRR_5"/>
    <property type="match status" value="1"/>
</dbReference>
<proteinExistence type="predicted"/>
<protein>
    <recommendedName>
        <fullName evidence="2">Leucine-rich repeat domain-containing protein</fullName>
    </recommendedName>
</protein>
<dbReference type="EMBL" id="VSSQ01115497">
    <property type="protein sequence ID" value="MPN50908.1"/>
    <property type="molecule type" value="Genomic_DNA"/>
</dbReference>
<gene>
    <name evidence="1" type="ORF">SDC9_198548</name>
</gene>
<evidence type="ECO:0008006" key="2">
    <source>
        <dbReference type="Google" id="ProtNLM"/>
    </source>
</evidence>
<evidence type="ECO:0000313" key="1">
    <source>
        <dbReference type="EMBL" id="MPN50908.1"/>
    </source>
</evidence>
<dbReference type="InterPro" id="IPR026906">
    <property type="entry name" value="LRR_5"/>
</dbReference>